<keyword evidence="6 9" id="KW-1133">Transmembrane helix</keyword>
<sequence length="206" mass="23137">MKFLLTLSRLIDAISQLIGKLAMWLILAATLISAGNAIVRKIFNTSSNGLLEIQWYLFAAVFMLGAGYAFMRNAHVRIDFISSKFSARGRNWVDIFGILVFLFPLCYMMATLGWPLFERAWTTGEMSSNSGGLIRWPVFFLIPLGFTLLSMQGVSELIKRIAFLTGNGPDALAHEGPSDEELLAQQLLEEEEQERLKQEQQLKGVQ</sequence>
<dbReference type="PANTHER" id="PTHR35011:SF4">
    <property type="entry name" value="SLL1102 PROTEIN"/>
    <property type="match status" value="1"/>
</dbReference>
<name>A0A9X4SBP7_9BURK</name>
<dbReference type="InterPro" id="IPR055348">
    <property type="entry name" value="DctQ"/>
</dbReference>
<dbReference type="InterPro" id="IPR007387">
    <property type="entry name" value="TRAP_DctQ"/>
</dbReference>
<feature type="transmembrane region" description="Helical" evidence="9">
    <location>
        <begin position="92"/>
        <end position="114"/>
    </location>
</feature>
<comment type="subcellular location">
    <subcellularLocation>
        <location evidence="1 9">Cell inner membrane</location>
        <topology evidence="1 9">Multi-pass membrane protein</topology>
    </subcellularLocation>
</comment>
<evidence type="ECO:0000259" key="10">
    <source>
        <dbReference type="Pfam" id="PF04290"/>
    </source>
</evidence>
<comment type="similarity">
    <text evidence="8 9">Belongs to the TRAP transporter small permease family.</text>
</comment>
<organism evidence="11 12">
    <name type="scientific">Hydrogenophaga taeniospiralis CCUG 15921</name>
    <dbReference type="NCBI Taxonomy" id="1281780"/>
    <lineage>
        <taxon>Bacteria</taxon>
        <taxon>Pseudomonadati</taxon>
        <taxon>Pseudomonadota</taxon>
        <taxon>Betaproteobacteria</taxon>
        <taxon>Burkholderiales</taxon>
        <taxon>Comamonadaceae</taxon>
        <taxon>Hydrogenophaga</taxon>
    </lineage>
</organism>
<keyword evidence="3" id="KW-1003">Cell membrane</keyword>
<evidence type="ECO:0000256" key="4">
    <source>
        <dbReference type="ARBA" id="ARBA00022519"/>
    </source>
</evidence>
<dbReference type="OrthoDB" id="9795655at2"/>
<dbReference type="AlphaFoldDB" id="A0A9X4SBP7"/>
<feature type="transmembrane region" description="Helical" evidence="9">
    <location>
        <begin position="21"/>
        <end position="43"/>
    </location>
</feature>
<dbReference type="GO" id="GO:0005886">
    <property type="term" value="C:plasma membrane"/>
    <property type="evidence" value="ECO:0007669"/>
    <property type="project" value="UniProtKB-SubCell"/>
</dbReference>
<evidence type="ECO:0000256" key="7">
    <source>
        <dbReference type="ARBA" id="ARBA00023136"/>
    </source>
</evidence>
<evidence type="ECO:0000256" key="3">
    <source>
        <dbReference type="ARBA" id="ARBA00022475"/>
    </source>
</evidence>
<dbReference type="RefSeq" id="WP_068166655.1">
    <property type="nucleotide sequence ID" value="NZ_AOGK01000008.1"/>
</dbReference>
<evidence type="ECO:0000256" key="1">
    <source>
        <dbReference type="ARBA" id="ARBA00004429"/>
    </source>
</evidence>
<evidence type="ECO:0000256" key="6">
    <source>
        <dbReference type="ARBA" id="ARBA00022989"/>
    </source>
</evidence>
<comment type="function">
    <text evidence="9">Part of the tripartite ATP-independent periplasmic (TRAP) transport system.</text>
</comment>
<gene>
    <name evidence="11" type="ORF">H010_10621</name>
</gene>
<feature type="domain" description="Tripartite ATP-independent periplasmic transporters DctQ component" evidence="10">
    <location>
        <begin position="31"/>
        <end position="161"/>
    </location>
</feature>
<evidence type="ECO:0000256" key="5">
    <source>
        <dbReference type="ARBA" id="ARBA00022692"/>
    </source>
</evidence>
<keyword evidence="4 9" id="KW-0997">Cell inner membrane</keyword>
<keyword evidence="12" id="KW-1185">Reference proteome</keyword>
<keyword evidence="5 9" id="KW-0812">Transmembrane</keyword>
<accession>A0A9X4SBP7</accession>
<proteinExistence type="inferred from homology"/>
<evidence type="ECO:0000256" key="2">
    <source>
        <dbReference type="ARBA" id="ARBA00022448"/>
    </source>
</evidence>
<evidence type="ECO:0000256" key="9">
    <source>
        <dbReference type="RuleBase" id="RU369079"/>
    </source>
</evidence>
<dbReference type="GO" id="GO:0022857">
    <property type="term" value="F:transmembrane transporter activity"/>
    <property type="evidence" value="ECO:0007669"/>
    <property type="project" value="UniProtKB-UniRule"/>
</dbReference>
<dbReference type="EMBL" id="AOGK01000008">
    <property type="protein sequence ID" value="MDG5975708.1"/>
    <property type="molecule type" value="Genomic_DNA"/>
</dbReference>
<evidence type="ECO:0000313" key="11">
    <source>
        <dbReference type="EMBL" id="MDG5975708.1"/>
    </source>
</evidence>
<comment type="subunit">
    <text evidence="9">The complex comprises the extracytoplasmic solute receptor protein and the two transmembrane proteins.</text>
</comment>
<dbReference type="Proteomes" id="UP001152876">
    <property type="component" value="Unassembled WGS sequence"/>
</dbReference>
<feature type="transmembrane region" description="Helical" evidence="9">
    <location>
        <begin position="55"/>
        <end position="71"/>
    </location>
</feature>
<dbReference type="PANTHER" id="PTHR35011">
    <property type="entry name" value="2,3-DIKETO-L-GULONATE TRAP TRANSPORTER SMALL PERMEASE PROTEIN YIAM"/>
    <property type="match status" value="1"/>
</dbReference>
<keyword evidence="7 9" id="KW-0472">Membrane</keyword>
<comment type="caution">
    <text evidence="11">The sequence shown here is derived from an EMBL/GenBank/DDBJ whole genome shotgun (WGS) entry which is preliminary data.</text>
</comment>
<reference evidence="11" key="1">
    <citation type="submission" date="2013-01" db="EMBL/GenBank/DDBJ databases">
        <title>Genome draft of Hydrogenophaga taeniospiralis 2K1.</title>
        <authorList>
            <person name="Gomila M."/>
            <person name="Lalucat J."/>
        </authorList>
    </citation>
    <scope>NUCLEOTIDE SEQUENCE</scope>
    <source>
        <strain evidence="11">CCUG 15921</strain>
    </source>
</reference>
<feature type="transmembrane region" description="Helical" evidence="9">
    <location>
        <begin position="134"/>
        <end position="151"/>
    </location>
</feature>
<keyword evidence="2 9" id="KW-0813">Transport</keyword>
<evidence type="ECO:0000256" key="8">
    <source>
        <dbReference type="ARBA" id="ARBA00038436"/>
    </source>
</evidence>
<dbReference type="Pfam" id="PF04290">
    <property type="entry name" value="DctQ"/>
    <property type="match status" value="1"/>
</dbReference>
<protein>
    <recommendedName>
        <fullName evidence="9">TRAP transporter small permease protein</fullName>
    </recommendedName>
</protein>
<evidence type="ECO:0000313" key="12">
    <source>
        <dbReference type="Proteomes" id="UP001152876"/>
    </source>
</evidence>